<evidence type="ECO:0000313" key="2">
    <source>
        <dbReference type="EMBL" id="RPF21722.1"/>
    </source>
</evidence>
<sequence>MPEAPRSAVERSATAGPAQPDETTGQAATAPVLTMLADDGAACVDGVCALPDPARR</sequence>
<proteinExistence type="predicted"/>
<reference evidence="2 3" key="1">
    <citation type="submission" date="2018-11" db="EMBL/GenBank/DDBJ databases">
        <title>Sequencing the genomes of 1000 actinobacteria strains.</title>
        <authorList>
            <person name="Klenk H.-P."/>
        </authorList>
    </citation>
    <scope>NUCLEOTIDE SEQUENCE [LARGE SCALE GENOMIC DNA]</scope>
    <source>
        <strain evidence="2 3">DSM 15700</strain>
    </source>
</reference>
<organism evidence="2 3">
    <name type="scientific">Myceligenerans xiligouense</name>
    <dbReference type="NCBI Taxonomy" id="253184"/>
    <lineage>
        <taxon>Bacteria</taxon>
        <taxon>Bacillati</taxon>
        <taxon>Actinomycetota</taxon>
        <taxon>Actinomycetes</taxon>
        <taxon>Micrococcales</taxon>
        <taxon>Promicromonosporaceae</taxon>
        <taxon>Myceligenerans</taxon>
    </lineage>
</organism>
<protein>
    <submittedName>
        <fullName evidence="2">Uncharacterized protein</fullName>
    </submittedName>
</protein>
<dbReference type="AlphaFoldDB" id="A0A3N4Z8N5"/>
<dbReference type="Proteomes" id="UP000280501">
    <property type="component" value="Unassembled WGS sequence"/>
</dbReference>
<accession>A0A3N4Z8N5</accession>
<comment type="caution">
    <text evidence="2">The sequence shown here is derived from an EMBL/GenBank/DDBJ whole genome shotgun (WGS) entry which is preliminary data.</text>
</comment>
<evidence type="ECO:0000256" key="1">
    <source>
        <dbReference type="SAM" id="MobiDB-lite"/>
    </source>
</evidence>
<gene>
    <name evidence="2" type="ORF">EDD34_2357</name>
</gene>
<keyword evidence="3" id="KW-1185">Reference proteome</keyword>
<evidence type="ECO:0000313" key="3">
    <source>
        <dbReference type="Proteomes" id="UP000280501"/>
    </source>
</evidence>
<dbReference type="EMBL" id="RKQZ01000001">
    <property type="protein sequence ID" value="RPF21722.1"/>
    <property type="molecule type" value="Genomic_DNA"/>
</dbReference>
<dbReference type="RefSeq" id="WP_170177057.1">
    <property type="nucleotide sequence ID" value="NZ_RKQZ01000001.1"/>
</dbReference>
<name>A0A3N4Z8N5_9MICO</name>
<feature type="region of interest" description="Disordered" evidence="1">
    <location>
        <begin position="1"/>
        <end position="27"/>
    </location>
</feature>